<dbReference type="GeneID" id="103509868"/>
<dbReference type="PaxDb" id="121845-A0A1S3D230"/>
<proteinExistence type="predicted"/>
<gene>
    <name evidence="4" type="primary">LOC103509868</name>
</gene>
<dbReference type="PROSITE" id="PS50222">
    <property type="entry name" value="EF_HAND_2"/>
    <property type="match status" value="1"/>
</dbReference>
<evidence type="ECO:0000313" key="3">
    <source>
        <dbReference type="Proteomes" id="UP000079169"/>
    </source>
</evidence>
<organism evidence="3 4">
    <name type="scientific">Diaphorina citri</name>
    <name type="common">Asian citrus psyllid</name>
    <dbReference type="NCBI Taxonomy" id="121845"/>
    <lineage>
        <taxon>Eukaryota</taxon>
        <taxon>Metazoa</taxon>
        <taxon>Ecdysozoa</taxon>
        <taxon>Arthropoda</taxon>
        <taxon>Hexapoda</taxon>
        <taxon>Insecta</taxon>
        <taxon>Pterygota</taxon>
        <taxon>Neoptera</taxon>
        <taxon>Paraneoptera</taxon>
        <taxon>Hemiptera</taxon>
        <taxon>Sternorrhyncha</taxon>
        <taxon>Psylloidea</taxon>
        <taxon>Psyllidae</taxon>
        <taxon>Diaphorininae</taxon>
        <taxon>Diaphorina</taxon>
    </lineage>
</organism>
<evidence type="ECO:0000256" key="1">
    <source>
        <dbReference type="SAM" id="MobiDB-lite"/>
    </source>
</evidence>
<feature type="domain" description="EF-hand" evidence="2">
    <location>
        <begin position="76"/>
        <end position="111"/>
    </location>
</feature>
<dbReference type="Proteomes" id="UP000079169">
    <property type="component" value="Unplaced"/>
</dbReference>
<dbReference type="AlphaFoldDB" id="A0A1S3D230"/>
<dbReference type="SUPFAM" id="SSF47473">
    <property type="entry name" value="EF-hand"/>
    <property type="match status" value="1"/>
</dbReference>
<protein>
    <submittedName>
        <fullName evidence="4">Calmodulin-2-like</fullName>
    </submittedName>
</protein>
<dbReference type="InterPro" id="IPR011992">
    <property type="entry name" value="EF-hand-dom_pair"/>
</dbReference>
<feature type="compositionally biased region" description="Polar residues" evidence="1">
    <location>
        <begin position="1"/>
        <end position="10"/>
    </location>
</feature>
<evidence type="ECO:0000259" key="2">
    <source>
        <dbReference type="PROSITE" id="PS50222"/>
    </source>
</evidence>
<dbReference type="GO" id="GO:0005509">
    <property type="term" value="F:calcium ion binding"/>
    <property type="evidence" value="ECO:0007669"/>
    <property type="project" value="InterPro"/>
</dbReference>
<feature type="region of interest" description="Disordered" evidence="1">
    <location>
        <begin position="1"/>
        <end position="50"/>
    </location>
</feature>
<dbReference type="Gene3D" id="1.10.238.10">
    <property type="entry name" value="EF-hand"/>
    <property type="match status" value="1"/>
</dbReference>
<evidence type="ECO:0000313" key="4">
    <source>
        <dbReference type="RefSeq" id="XP_008472723.1"/>
    </source>
</evidence>
<keyword evidence="3" id="KW-1185">Reference proteome</keyword>
<accession>A0A1S3D230</accession>
<reference evidence="4" key="1">
    <citation type="submission" date="2025-08" db="UniProtKB">
        <authorList>
            <consortium name="RefSeq"/>
        </authorList>
    </citation>
    <scope>IDENTIFICATION</scope>
</reference>
<name>A0A1S3D230_DIACI</name>
<feature type="compositionally biased region" description="Basic and acidic residues" evidence="1">
    <location>
        <begin position="41"/>
        <end position="50"/>
    </location>
</feature>
<dbReference type="KEGG" id="dci:103509868"/>
<dbReference type="InterPro" id="IPR002048">
    <property type="entry name" value="EF_hand_dom"/>
</dbReference>
<feature type="compositionally biased region" description="Basic and acidic residues" evidence="1">
    <location>
        <begin position="11"/>
        <end position="33"/>
    </location>
</feature>
<dbReference type="RefSeq" id="XP_008472723.1">
    <property type="nucleotide sequence ID" value="XM_008474501.3"/>
</dbReference>
<sequence length="148" mass="16901">MYNNTTNQKEQLPDDKKHGKADNGVRPEDEIKKVAQTKSNATRDVDHQEHEVETMVKEGTRNGSQNTEHLPQDVVKMRDELEAALSVFDKNKDGLIRVTDIKEVLTRIGDNRMLTCDVDFIMHSAQAEENGQVSVQRLMELILHNYIS</sequence>